<evidence type="ECO:0000256" key="1">
    <source>
        <dbReference type="SAM" id="MobiDB-lite"/>
    </source>
</evidence>
<accession>G3HJZ1</accession>
<name>G3HJZ1_CRIGR</name>
<feature type="region of interest" description="Disordered" evidence="1">
    <location>
        <begin position="1"/>
        <end position="38"/>
    </location>
</feature>
<dbReference type="InParanoid" id="G3HJZ1"/>
<sequence length="50" mass="5684">MAPHLENLRSEGCHQVWGQDTHPVEKHRPHGASKPELNSYICEEALGTRH</sequence>
<dbReference type="Proteomes" id="UP000001075">
    <property type="component" value="Unassembled WGS sequence"/>
</dbReference>
<evidence type="ECO:0000313" key="3">
    <source>
        <dbReference type="Proteomes" id="UP000001075"/>
    </source>
</evidence>
<organism evidence="2 3">
    <name type="scientific">Cricetulus griseus</name>
    <name type="common">Chinese hamster</name>
    <name type="synonym">Cricetulus barabensis griseus</name>
    <dbReference type="NCBI Taxonomy" id="10029"/>
    <lineage>
        <taxon>Eukaryota</taxon>
        <taxon>Metazoa</taxon>
        <taxon>Chordata</taxon>
        <taxon>Craniata</taxon>
        <taxon>Vertebrata</taxon>
        <taxon>Euteleostomi</taxon>
        <taxon>Mammalia</taxon>
        <taxon>Eutheria</taxon>
        <taxon>Euarchontoglires</taxon>
        <taxon>Glires</taxon>
        <taxon>Rodentia</taxon>
        <taxon>Myomorpha</taxon>
        <taxon>Muroidea</taxon>
        <taxon>Cricetidae</taxon>
        <taxon>Cricetinae</taxon>
        <taxon>Cricetulus</taxon>
    </lineage>
</organism>
<gene>
    <name evidence="2" type="ORF">I79_010994</name>
</gene>
<dbReference type="EMBL" id="JH000442">
    <property type="protein sequence ID" value="EGW01603.1"/>
    <property type="molecule type" value="Genomic_DNA"/>
</dbReference>
<dbReference type="AlphaFoldDB" id="G3HJZ1"/>
<evidence type="ECO:0000313" key="2">
    <source>
        <dbReference type="EMBL" id="EGW01603.1"/>
    </source>
</evidence>
<proteinExistence type="predicted"/>
<protein>
    <submittedName>
        <fullName evidence="2">Uncharacterized protein</fullName>
    </submittedName>
</protein>
<reference evidence="3" key="1">
    <citation type="journal article" date="2011" name="Nat. Biotechnol.">
        <title>The genomic sequence of the Chinese hamster ovary (CHO)-K1 cell line.</title>
        <authorList>
            <person name="Xu X."/>
            <person name="Nagarajan H."/>
            <person name="Lewis N.E."/>
            <person name="Pan S."/>
            <person name="Cai Z."/>
            <person name="Liu X."/>
            <person name="Chen W."/>
            <person name="Xie M."/>
            <person name="Wang W."/>
            <person name="Hammond S."/>
            <person name="Andersen M.R."/>
            <person name="Neff N."/>
            <person name="Passarelli B."/>
            <person name="Koh W."/>
            <person name="Fan H.C."/>
            <person name="Wang J."/>
            <person name="Gui Y."/>
            <person name="Lee K.H."/>
            <person name="Betenbaugh M.J."/>
            <person name="Quake S.R."/>
            <person name="Famili I."/>
            <person name="Palsson B.O."/>
            <person name="Wang J."/>
        </authorList>
    </citation>
    <scope>NUCLEOTIDE SEQUENCE [LARGE SCALE GENOMIC DNA]</scope>
    <source>
        <strain evidence="3">CHO K1 cell line</strain>
    </source>
</reference>
<feature type="compositionally biased region" description="Basic and acidic residues" evidence="1">
    <location>
        <begin position="1"/>
        <end position="12"/>
    </location>
</feature>